<feature type="compositionally biased region" description="Polar residues" evidence="1">
    <location>
        <begin position="82"/>
        <end position="91"/>
    </location>
</feature>
<gene>
    <name evidence="2" type="ORF">Triagg1_91</name>
</gene>
<organism evidence="2 3">
    <name type="scientific">Trichoderma aggressivum f. europaeum</name>
    <dbReference type="NCBI Taxonomy" id="173218"/>
    <lineage>
        <taxon>Eukaryota</taxon>
        <taxon>Fungi</taxon>
        <taxon>Dikarya</taxon>
        <taxon>Ascomycota</taxon>
        <taxon>Pezizomycotina</taxon>
        <taxon>Sordariomycetes</taxon>
        <taxon>Hypocreomycetidae</taxon>
        <taxon>Hypocreales</taxon>
        <taxon>Hypocreaceae</taxon>
        <taxon>Trichoderma</taxon>
    </lineage>
</organism>
<sequence>MQPAPVPDGANPVLKSQVYQTGAKGVDQTQLHDVPGVASFGESPISSVRFLRRRREMADLCAAEFGYTRVSKEPGEMKCQAGSFQSSQDPQPSEPNMHPYVPTKARPLSPKGQQSPRPTPTPKQKHIFREVPL</sequence>
<dbReference type="EMBL" id="JAWRVG010000001">
    <property type="protein sequence ID" value="KAK4085101.1"/>
    <property type="molecule type" value="Genomic_DNA"/>
</dbReference>
<dbReference type="RefSeq" id="XP_062760441.1">
    <property type="nucleotide sequence ID" value="XM_062895910.1"/>
</dbReference>
<dbReference type="GeneID" id="87923924"/>
<evidence type="ECO:0000313" key="3">
    <source>
        <dbReference type="Proteomes" id="UP001273209"/>
    </source>
</evidence>
<protein>
    <submittedName>
        <fullName evidence="2">Uncharacterized protein</fullName>
    </submittedName>
</protein>
<evidence type="ECO:0000256" key="1">
    <source>
        <dbReference type="SAM" id="MobiDB-lite"/>
    </source>
</evidence>
<dbReference type="AlphaFoldDB" id="A0AAE1IJS6"/>
<evidence type="ECO:0000313" key="2">
    <source>
        <dbReference type="EMBL" id="KAK4085101.1"/>
    </source>
</evidence>
<name>A0AAE1IJS6_9HYPO</name>
<comment type="caution">
    <text evidence="2">The sequence shown here is derived from an EMBL/GenBank/DDBJ whole genome shotgun (WGS) entry which is preliminary data.</text>
</comment>
<keyword evidence="3" id="KW-1185">Reference proteome</keyword>
<reference evidence="2" key="1">
    <citation type="submission" date="2023-11" db="EMBL/GenBank/DDBJ databases">
        <title>The genome sequences of three competitors of mushroom-forming fungi.</title>
        <authorList>
            <person name="Beijen E."/>
            <person name="Ohm R.A."/>
        </authorList>
    </citation>
    <scope>NUCLEOTIDE SEQUENCE</scope>
    <source>
        <strain evidence="2">CBS 100526</strain>
    </source>
</reference>
<proteinExistence type="predicted"/>
<dbReference type="Proteomes" id="UP001273209">
    <property type="component" value="Unassembled WGS sequence"/>
</dbReference>
<accession>A0AAE1IJS6</accession>
<feature type="region of interest" description="Disordered" evidence="1">
    <location>
        <begin position="72"/>
        <end position="133"/>
    </location>
</feature>